<organism evidence="1">
    <name type="scientific">Haloferax sp. CBA1149</name>
    <dbReference type="NCBI Taxonomy" id="2650753"/>
    <lineage>
        <taxon>Archaea</taxon>
        <taxon>Methanobacteriati</taxon>
        <taxon>Methanobacteriota</taxon>
        <taxon>Stenosarchaea group</taxon>
        <taxon>Halobacteria</taxon>
        <taxon>Halobacteriales</taxon>
        <taxon>Haloferacaceae</taxon>
        <taxon>Haloferax</taxon>
    </lineage>
</organism>
<dbReference type="Pfam" id="PF13563">
    <property type="entry name" value="2_5_RNA_ligase2"/>
    <property type="match status" value="1"/>
</dbReference>
<protein>
    <submittedName>
        <fullName evidence="1">2'-5' RNA ligase family protein</fullName>
    </submittedName>
</protein>
<dbReference type="AlphaFoldDB" id="A0A643JY71"/>
<name>A0A643JY71_9EURY</name>
<reference evidence="1" key="1">
    <citation type="submission" date="2019-09" db="EMBL/GenBank/DDBJ databases">
        <title>Genomic analysis of Haloferax sp. CBA1149.</title>
        <authorList>
            <person name="Roh S.W."/>
        </authorList>
    </citation>
    <scope>NUCLEOTIDE SEQUENCE</scope>
    <source>
        <strain evidence="1">CBA1149</strain>
    </source>
</reference>
<comment type="caution">
    <text evidence="1">The sequence shown here is derived from an EMBL/GenBank/DDBJ whole genome shotgun (WGS) entry which is preliminary data.</text>
</comment>
<dbReference type="InterPro" id="IPR009097">
    <property type="entry name" value="Cyclic_Pdiesterase"/>
</dbReference>
<gene>
    <name evidence="1" type="ORF">Hfx1149_09260</name>
</gene>
<proteinExistence type="predicted"/>
<evidence type="ECO:0000313" key="1">
    <source>
        <dbReference type="EMBL" id="KAB1188208.1"/>
    </source>
</evidence>
<dbReference type="RefSeq" id="WP_151137566.1">
    <property type="nucleotide sequence ID" value="NZ_VZUS01000001.1"/>
</dbReference>
<keyword evidence="1" id="KW-0436">Ligase</keyword>
<dbReference type="SUPFAM" id="SSF55144">
    <property type="entry name" value="LigT-like"/>
    <property type="match status" value="1"/>
</dbReference>
<dbReference type="EMBL" id="VZUS01000001">
    <property type="protein sequence ID" value="KAB1188208.1"/>
    <property type="molecule type" value="Genomic_DNA"/>
</dbReference>
<sequence>MTEDSSSSDYDAVWSRTQASDPILQSGSFADQRARGFSEEYVCWVRIDDDAVLDGLSPIRSELGSIPGVSLDDEDTLHVTLKLVGFGPSESGDEPDEITAETLDSIADDIEAATADIDPFEVSIRRLNAFPSVVFAEPHAGGRFRTIHDRIRSLDDVPTFQYEGDDYVPHVSLAHFETGDGLERALSWVQNNREIRLPKTTISAFEFVSLPLTAYTPDDVDVIRRVEL</sequence>
<dbReference type="Gene3D" id="3.90.1140.10">
    <property type="entry name" value="Cyclic phosphodiesterase"/>
    <property type="match status" value="1"/>
</dbReference>
<dbReference type="GO" id="GO:0016874">
    <property type="term" value="F:ligase activity"/>
    <property type="evidence" value="ECO:0007669"/>
    <property type="project" value="UniProtKB-KW"/>
</dbReference>
<accession>A0A643JY71</accession>